<evidence type="ECO:0000256" key="1">
    <source>
        <dbReference type="SAM" id="Coils"/>
    </source>
</evidence>
<dbReference type="Gene3D" id="3.30.450.20">
    <property type="entry name" value="PAS domain"/>
    <property type="match status" value="1"/>
</dbReference>
<evidence type="ECO:0000259" key="3">
    <source>
        <dbReference type="PROSITE" id="PS50112"/>
    </source>
</evidence>
<dbReference type="PROSITE" id="PS50112">
    <property type="entry name" value="PAS"/>
    <property type="match status" value="1"/>
</dbReference>
<gene>
    <name evidence="4" type="ORF">NM686_001430</name>
</gene>
<sequence>MSAEQQSREEWVREVEALRARLDEAEETLRAIRGGEVDALVVAGPHGDQVFTLNSADHPYRVFIEEMNEGAVTLSDEGLILYCNRGYAEIIKTPLEQLIGAAFASFVEPADLPAFLTLLQDSRNGRAIGEINGRAADTSVPLRLSLTRLPTGSAGVVCVVVMDMTESKQREDALLRAHAALTQTLRELEVSRVAALNMMEDAVEAKKAVEAANLELQQHIAQRQRSEAEIQRQLAELQQWYEVMLDREDRVLELKREADILRQRLDEPPLYAVELAADSSTVAPTVVEADDTAKSSPATEHGHD</sequence>
<dbReference type="EMBL" id="CP113517">
    <property type="protein sequence ID" value="WAR45199.1"/>
    <property type="molecule type" value="Genomic_DNA"/>
</dbReference>
<dbReference type="Pfam" id="PF08448">
    <property type="entry name" value="PAS_4"/>
    <property type="match status" value="1"/>
</dbReference>
<dbReference type="InterPro" id="IPR013656">
    <property type="entry name" value="PAS_4"/>
</dbReference>
<dbReference type="SUPFAM" id="SSF55785">
    <property type="entry name" value="PYP-like sensor domain (PAS domain)"/>
    <property type="match status" value="1"/>
</dbReference>
<evidence type="ECO:0000313" key="5">
    <source>
        <dbReference type="Proteomes" id="UP001162780"/>
    </source>
</evidence>
<dbReference type="Proteomes" id="UP001162780">
    <property type="component" value="Chromosome"/>
</dbReference>
<accession>A0ABY7GL27</accession>
<proteinExistence type="predicted"/>
<reference evidence="4" key="1">
    <citation type="submission" date="2022-11" db="EMBL/GenBank/DDBJ databases">
        <title>Methylomonas rapida sp. nov., Carotenoid-Producing Obligate Methanotrophs with High Growth Characteristics and Biotechnological Potential.</title>
        <authorList>
            <person name="Tikhonova E.N."/>
            <person name="Suleimanov R.Z."/>
            <person name="Miroshnikov K."/>
            <person name="Oshkin I.Y."/>
            <person name="Belova S.E."/>
            <person name="Danilova O.V."/>
            <person name="Ashikhmin A."/>
            <person name="Konopkin A."/>
            <person name="But S.Y."/>
            <person name="Khmelenina V.N."/>
            <person name="Kuznetsov N."/>
            <person name="Pimenov N.V."/>
            <person name="Dedysh S.N."/>
        </authorList>
    </citation>
    <scope>NUCLEOTIDE SEQUENCE</scope>
    <source>
        <strain evidence="4">MP1</strain>
    </source>
</reference>
<dbReference type="RefSeq" id="WP_255190168.1">
    <property type="nucleotide sequence ID" value="NZ_CP113517.1"/>
</dbReference>
<dbReference type="InterPro" id="IPR035965">
    <property type="entry name" value="PAS-like_dom_sf"/>
</dbReference>
<dbReference type="InterPro" id="IPR000014">
    <property type="entry name" value="PAS"/>
</dbReference>
<evidence type="ECO:0000256" key="2">
    <source>
        <dbReference type="SAM" id="MobiDB-lite"/>
    </source>
</evidence>
<keyword evidence="5" id="KW-1185">Reference proteome</keyword>
<dbReference type="SMART" id="SM00091">
    <property type="entry name" value="PAS"/>
    <property type="match status" value="1"/>
</dbReference>
<dbReference type="NCBIfam" id="TIGR00229">
    <property type="entry name" value="sensory_box"/>
    <property type="match status" value="1"/>
</dbReference>
<dbReference type="CDD" id="cd00130">
    <property type="entry name" value="PAS"/>
    <property type="match status" value="1"/>
</dbReference>
<feature type="coiled-coil region" evidence="1">
    <location>
        <begin position="1"/>
        <end position="35"/>
    </location>
</feature>
<keyword evidence="1" id="KW-0175">Coiled coil</keyword>
<organism evidence="4 5">
    <name type="scientific">Methylomonas rapida</name>
    <dbReference type="NCBI Taxonomy" id="2963939"/>
    <lineage>
        <taxon>Bacteria</taxon>
        <taxon>Pseudomonadati</taxon>
        <taxon>Pseudomonadota</taxon>
        <taxon>Gammaproteobacteria</taxon>
        <taxon>Methylococcales</taxon>
        <taxon>Methylococcaceae</taxon>
        <taxon>Methylomonas</taxon>
    </lineage>
</organism>
<feature type="region of interest" description="Disordered" evidence="2">
    <location>
        <begin position="282"/>
        <end position="304"/>
    </location>
</feature>
<name>A0ABY7GL27_9GAMM</name>
<evidence type="ECO:0000313" key="4">
    <source>
        <dbReference type="EMBL" id="WAR45199.1"/>
    </source>
</evidence>
<feature type="coiled-coil region" evidence="1">
    <location>
        <begin position="202"/>
        <end position="264"/>
    </location>
</feature>
<protein>
    <submittedName>
        <fullName evidence="4">PAS domain S-box protein</fullName>
    </submittedName>
</protein>
<feature type="domain" description="PAS" evidence="3">
    <location>
        <begin position="56"/>
        <end position="126"/>
    </location>
</feature>